<name>A0A445B0K0_ARAHY</name>
<feature type="transmembrane region" description="Helical" evidence="2">
    <location>
        <begin position="106"/>
        <end position="127"/>
    </location>
</feature>
<evidence type="ECO:0000256" key="1">
    <source>
        <dbReference type="SAM" id="MobiDB-lite"/>
    </source>
</evidence>
<evidence type="ECO:0000313" key="4">
    <source>
        <dbReference type="EMBL" id="RYR32191.1"/>
    </source>
</evidence>
<organism evidence="4 5">
    <name type="scientific">Arachis hypogaea</name>
    <name type="common">Peanut</name>
    <dbReference type="NCBI Taxonomy" id="3818"/>
    <lineage>
        <taxon>Eukaryota</taxon>
        <taxon>Viridiplantae</taxon>
        <taxon>Streptophyta</taxon>
        <taxon>Embryophyta</taxon>
        <taxon>Tracheophyta</taxon>
        <taxon>Spermatophyta</taxon>
        <taxon>Magnoliopsida</taxon>
        <taxon>eudicotyledons</taxon>
        <taxon>Gunneridae</taxon>
        <taxon>Pentapetalae</taxon>
        <taxon>rosids</taxon>
        <taxon>fabids</taxon>
        <taxon>Fabales</taxon>
        <taxon>Fabaceae</taxon>
        <taxon>Papilionoideae</taxon>
        <taxon>50 kb inversion clade</taxon>
        <taxon>dalbergioids sensu lato</taxon>
        <taxon>Dalbergieae</taxon>
        <taxon>Pterocarpus clade</taxon>
        <taxon>Arachis</taxon>
    </lineage>
</organism>
<evidence type="ECO:0000313" key="5">
    <source>
        <dbReference type="Proteomes" id="UP000289738"/>
    </source>
</evidence>
<keyword evidence="2" id="KW-0812">Transmembrane</keyword>
<reference evidence="4 5" key="1">
    <citation type="submission" date="2019-01" db="EMBL/GenBank/DDBJ databases">
        <title>Sequencing of cultivated peanut Arachis hypogaea provides insights into genome evolution and oil improvement.</title>
        <authorList>
            <person name="Chen X."/>
        </authorList>
    </citation>
    <scope>NUCLEOTIDE SEQUENCE [LARGE SCALE GENOMIC DNA]</scope>
    <source>
        <strain evidence="5">cv. Fuhuasheng</strain>
        <strain evidence="4">GDAAS-fuhuasheng2018</strain>
        <tissue evidence="4">Leaves</tissue>
    </source>
</reference>
<protein>
    <submittedName>
        <fullName evidence="4">Uncharacterized protein</fullName>
    </submittedName>
</protein>
<gene>
    <name evidence="3" type="ORF">Ahy_A10g046789</name>
    <name evidence="4" type="ORF">Ahy_A10g046791</name>
</gene>
<evidence type="ECO:0000256" key="2">
    <source>
        <dbReference type="SAM" id="Phobius"/>
    </source>
</evidence>
<dbReference type="Proteomes" id="UP000289738">
    <property type="component" value="Chromosome A10"/>
</dbReference>
<accession>A0A445B0K0</accession>
<feature type="compositionally biased region" description="Polar residues" evidence="1">
    <location>
        <begin position="8"/>
        <end position="27"/>
    </location>
</feature>
<dbReference type="AlphaFoldDB" id="A0A445B0K0"/>
<feature type="region of interest" description="Disordered" evidence="1">
    <location>
        <begin position="1"/>
        <end position="27"/>
    </location>
</feature>
<evidence type="ECO:0000313" key="3">
    <source>
        <dbReference type="EMBL" id="RYR32190.1"/>
    </source>
</evidence>
<comment type="caution">
    <text evidence="4">The sequence shown here is derived from an EMBL/GenBank/DDBJ whole genome shotgun (WGS) entry which is preliminary data.</text>
</comment>
<dbReference type="EMBL" id="SDMP01000010">
    <property type="protein sequence ID" value="RYR32191.1"/>
    <property type="molecule type" value="Genomic_DNA"/>
</dbReference>
<keyword evidence="2" id="KW-0472">Membrane</keyword>
<keyword evidence="5" id="KW-1185">Reference proteome</keyword>
<dbReference type="EMBL" id="SDMP01000010">
    <property type="protein sequence ID" value="RYR32190.1"/>
    <property type="molecule type" value="Genomic_DNA"/>
</dbReference>
<sequence>MMGGDNTAGGSSIRSPSSWNQTRTPSKSIRSRLLEWCGYGCWPVLRWSGINSNPNKPFYDCPNYNIDTGNDEQIDKSESSDDDHQVKMNFDWRLRRLEEDVQMQKMVTQLLVLVMSVLIVLMVILICKS</sequence>
<keyword evidence="2" id="KW-1133">Transmembrane helix</keyword>
<proteinExistence type="predicted"/>